<dbReference type="GO" id="GO:0046872">
    <property type="term" value="F:metal ion binding"/>
    <property type="evidence" value="ECO:0007669"/>
    <property type="project" value="UniProtKB-KW"/>
</dbReference>
<dbReference type="GO" id="GO:0004035">
    <property type="term" value="F:alkaline phosphatase activity"/>
    <property type="evidence" value="ECO:0007669"/>
    <property type="project" value="InterPro"/>
</dbReference>
<keyword evidence="1 4" id="KW-0597">Phosphoprotein</keyword>
<evidence type="ECO:0000256" key="4">
    <source>
        <dbReference type="PIRSR" id="PIRSR031924-50"/>
    </source>
</evidence>
<evidence type="ECO:0000256" key="6">
    <source>
        <dbReference type="SAM" id="SignalP"/>
    </source>
</evidence>
<name>A0A4Q5M0R2_9BACT</name>
<protein>
    <submittedName>
        <fullName evidence="7">Alkaline phosphatase family protein</fullName>
    </submittedName>
</protein>
<evidence type="ECO:0000313" key="8">
    <source>
        <dbReference type="Proteomes" id="UP000293162"/>
    </source>
</evidence>
<dbReference type="Pfam" id="PF01663">
    <property type="entry name" value="Phosphodiest"/>
    <property type="match status" value="1"/>
</dbReference>
<evidence type="ECO:0000256" key="5">
    <source>
        <dbReference type="PIRSR" id="PIRSR031924-51"/>
    </source>
</evidence>
<accession>A0A4Q5M0R2</accession>
<dbReference type="Gene3D" id="3.40.720.10">
    <property type="entry name" value="Alkaline Phosphatase, subunit A"/>
    <property type="match status" value="1"/>
</dbReference>
<keyword evidence="3 6" id="KW-0732">Signal</keyword>
<evidence type="ECO:0000256" key="1">
    <source>
        <dbReference type="ARBA" id="ARBA00022553"/>
    </source>
</evidence>
<dbReference type="OrthoDB" id="9766127at2"/>
<sequence>MKRLTYLLLLLSLPIFAQKTQKTTAPAKPKLVLGIMVDQMRYDYLYRYYDKYGAGGFKRLMNQGFNCRNNHYHYASTITGPGHAAVYSGSVPAVNGIIGNDWFDRFLGRTVYVAEDTTVTAVGTDIAGTEGKRSPVNMKTTTITDQLRLATQFKSKVIGIAAKDRGGILPAGHSANAAYWFDGKSGNWISSTYYMQELPQWMKDFNARKLPDYYKTQKWETLLPIAQYTESDEDNQEYENVMSGEKLPVFPHTIANNNAILTSPFGNNMTKEIALAALKNEKMGQGAFTDFLCVSFSSPDYVGHATGTHSIEVEDTYLRLDKDIEEILNYLDATLGKGTYTVFLTADHAAADIPAFLNKNKLPGGVWMGAKEVNYLNGQLVEKYGAGKWILSTDNYQITMNRELMKKNKVEMNEVFKLVQEELLSMGSPVYQVVNFHDMANTVIPPFYKTLVENVYNPKRSGDFMVLLEPGWFHGGSKKGTTHGTMWQYDRHVPLLWYGWNIPVGETTQQTYIADIAATLAALLKIQEPSGCVGTPIEPIFKK</sequence>
<dbReference type="InterPro" id="IPR002591">
    <property type="entry name" value="Phosphodiest/P_Trfase"/>
</dbReference>
<dbReference type="PANTHER" id="PTHR10151">
    <property type="entry name" value="ECTONUCLEOTIDE PYROPHOSPHATASE/PHOSPHODIESTERASE"/>
    <property type="match status" value="1"/>
</dbReference>
<feature type="active site" description="Phosphothreonine intermediate" evidence="4">
    <location>
        <position position="79"/>
    </location>
</feature>
<evidence type="ECO:0000256" key="3">
    <source>
        <dbReference type="ARBA" id="ARBA00022729"/>
    </source>
</evidence>
<dbReference type="PANTHER" id="PTHR10151:SF120">
    <property type="entry name" value="BIS(5'-ADENOSYL)-TRIPHOSPHATASE"/>
    <property type="match status" value="1"/>
</dbReference>
<feature type="signal peptide" evidence="6">
    <location>
        <begin position="1"/>
        <end position="17"/>
    </location>
</feature>
<dbReference type="Proteomes" id="UP000293162">
    <property type="component" value="Unassembled WGS sequence"/>
</dbReference>
<dbReference type="SUPFAM" id="SSF53649">
    <property type="entry name" value="Alkaline phosphatase-like"/>
    <property type="match status" value="1"/>
</dbReference>
<dbReference type="PIRSF" id="PIRSF031924">
    <property type="entry name" value="Pi-irrepressible_AP"/>
    <property type="match status" value="1"/>
</dbReference>
<dbReference type="RefSeq" id="WP_130020736.1">
    <property type="nucleotide sequence ID" value="NZ_SEWF01000011.1"/>
</dbReference>
<evidence type="ECO:0000256" key="2">
    <source>
        <dbReference type="ARBA" id="ARBA00022723"/>
    </source>
</evidence>
<feature type="chain" id="PRO_5020485394" evidence="6">
    <location>
        <begin position="18"/>
        <end position="543"/>
    </location>
</feature>
<keyword evidence="8" id="KW-1185">Reference proteome</keyword>
<dbReference type="CDD" id="cd16016">
    <property type="entry name" value="AP-SPAP"/>
    <property type="match status" value="1"/>
</dbReference>
<dbReference type="InterPro" id="IPR017850">
    <property type="entry name" value="Alkaline_phosphatase_core_sf"/>
</dbReference>
<feature type="binding site" evidence="5">
    <location>
        <position position="100"/>
    </location>
    <ligand>
        <name>substrate</name>
    </ligand>
</feature>
<dbReference type="InterPro" id="IPR026263">
    <property type="entry name" value="Alkaline_phosphatase_prok"/>
</dbReference>
<dbReference type="AlphaFoldDB" id="A0A4Q5M0R2"/>
<dbReference type="Gene3D" id="3.30.1360.150">
    <property type="match status" value="1"/>
</dbReference>
<keyword evidence="2" id="KW-0479">Metal-binding</keyword>
<gene>
    <name evidence="7" type="ORF">EWM59_09535</name>
</gene>
<dbReference type="NCBIfam" id="NF042991">
    <property type="entry name" value="alk_phos_PafA"/>
    <property type="match status" value="1"/>
</dbReference>
<organism evidence="7 8">
    <name type="scientific">Emticicia agri</name>
    <dbReference type="NCBI Taxonomy" id="2492393"/>
    <lineage>
        <taxon>Bacteria</taxon>
        <taxon>Pseudomonadati</taxon>
        <taxon>Bacteroidota</taxon>
        <taxon>Cytophagia</taxon>
        <taxon>Cytophagales</taxon>
        <taxon>Leadbetterellaceae</taxon>
        <taxon>Emticicia</taxon>
    </lineage>
</organism>
<comment type="caution">
    <text evidence="7">The sequence shown here is derived from an EMBL/GenBank/DDBJ whole genome shotgun (WGS) entry which is preliminary data.</text>
</comment>
<evidence type="ECO:0000313" key="7">
    <source>
        <dbReference type="EMBL" id="RYU95856.1"/>
    </source>
</evidence>
<reference evidence="7 8" key="1">
    <citation type="submission" date="2019-02" db="EMBL/GenBank/DDBJ databases">
        <title>Bacterial novel species Emticicia sp. 17J42-9 isolated from soil.</title>
        <authorList>
            <person name="Jung H.-Y."/>
        </authorList>
    </citation>
    <scope>NUCLEOTIDE SEQUENCE [LARGE SCALE GENOMIC DNA]</scope>
    <source>
        <strain evidence="7 8">17J42-9</strain>
    </source>
</reference>
<feature type="binding site" evidence="5">
    <location>
        <begin position="163"/>
        <end position="165"/>
    </location>
    <ligand>
        <name>substrate</name>
    </ligand>
</feature>
<dbReference type="EMBL" id="SEWF01000011">
    <property type="protein sequence ID" value="RYU95856.1"/>
    <property type="molecule type" value="Genomic_DNA"/>
</dbReference>
<proteinExistence type="predicted"/>